<dbReference type="PANTHER" id="PTHR22746">
    <property type="entry name" value="RAB6A-GEF COMPLEX PARTNER PROTEIN 1"/>
    <property type="match status" value="1"/>
</dbReference>
<sequence length="1615" mass="176058">MPGFAVGCPQLLAVRQGASARRTTSILSMAADPTGHYIAILTRHDLQIWSAGHHQLLLGWATTIDDGDEEVLLQEDEEVYVKPGVMWSRGGQEICALRLDGAVAFFQVHHLSHSPHIDGIPLPEWMDLAPGEGVSSMLDVPHAVDVLPLRRLYLGKGQRATCLSAGLRRQHLLLGKDKETAILDVSWNGLVQTEYLLVTQAEADGEATANATSAGTSSTDPPILPTQLPSPPAILLQICYSDVCHMLGAVLADGRVLLSNLPGPRSSVQTLPASHESRDAPGVVEALAFSPVDAVLAVGYDDGSVAVFRVLSTSLGCSPRRARSQSPVGASPSRAKPTSTASHPSLPGSAYPTADASEISIVFFRRLSLASLGVDTRQVGAVMHVEYSPDGSSLAVAHRWSCSLNVWDTCQWCRPMTTFPRGPETPATRVKAAVSCLLWIQEGYRLLVAHNQVREEEIMLHAEKKEREPWRDTQAHAEQRRRRREGRSYRRARASACIVRYEMLRWARHAAFAHTALCLQGVNTLAFLEQRPWNPRLLSWAHVTVPPAYSVNVPVTLVAQSPSGQQLAVAGKRGLALYSRPQRRWRLFGNVHQERELEVAGMTWWGEDAVVVVAKLWSRAGCDILVYSRHHLDNSSLLCDPVPLPPGTRPLFLECVKDRHDTVFRSRSRSKASRRPGSGSLGTGRGRGVDGAILDGVYWTDSAVLMVGDVHNLLFYRLARDHSPRGVSIALSGHLEIPSNEGRGRDGEAAADDPNALHSDGIGVTAVSDVEPSSRASNGAHSIKPMQTLGNGETARRIVLLPEVSPLSVALLSSTDTLYQIQVQDAATFCVATGVSNLWELSLPTGEASMRPCYVLYCGDRGFSLWLPSFCHKKALQLTREACQEPFLDPTFNPDVEGVIMGIHGPTSSLIFLTQSCTQPQSSSEHSSSADRVDIPPRFQVGLQRRPCYQVAFRFLLFLHSMLKAEKKTLSECGASSDESSLEEARSRASASNAPSGLQAGSSMGTKTTSLTNTCMDVSAGSGSAAEAVAKVVAGIFDELYSQPATRIQLADALDFLLRSCIEAVGKAHSRLRKQTRAKPSSQSPSSERGADHGAPMSASYFTSLLTSTEQVKEALALCQREAGLGLFYEVIVRVARKIEPSRLKYMFPLPDLNGQGFGDTPVTLFHKCLRTKKLHTALLYLPLIDPPQRMPEDVGPLTPSSDRRTRLLANKEEVEDVQRVHRLALELLWAVLRRGGQEWRMLKQLWRFIQKREEAMTLYAQEADVLSQGGGIGRGGLVRGNGSGADDLRNDTGNGLLFGALYRVTFGMLGAPSGAGRGGSVPKPQVMESADRVGDGAVPPSPWSERKGQPTTTPPNAYLLHLPRTMPSVPATRGEGAYAWMYEPDEEATGPHSAMADFDVLQHADSGVEVLTLFASMCLATLRLRELVDALLLLGGGDPRRVPFPTLQPWMKTQSSMSTGYNARHKEGGEGSSKWQQHATSSSLWPWARFEAPKDIVLDTFLAICEQFLTSTPSTSATGALSGKKWSCTPEECLAVFGRVCVELRDYECLLALGTFSKDTTTVTAALKRSTIRVAEYRRTFLDDRMEAGGRSVKEFVQNCTEPFLLVEDMVRDH</sequence>
<feature type="region of interest" description="Disordered" evidence="3">
    <location>
        <begin position="974"/>
        <end position="1006"/>
    </location>
</feature>
<dbReference type="GO" id="GO:0006886">
    <property type="term" value="P:intracellular protein transport"/>
    <property type="evidence" value="ECO:0007669"/>
    <property type="project" value="InterPro"/>
</dbReference>
<evidence type="ECO:0000259" key="4">
    <source>
        <dbReference type="Pfam" id="PF07064"/>
    </source>
</evidence>
<dbReference type="OrthoDB" id="67540at2759"/>
<feature type="region of interest" description="Disordered" evidence="3">
    <location>
        <begin position="664"/>
        <end position="686"/>
    </location>
</feature>
<dbReference type="PANTHER" id="PTHR22746:SF10">
    <property type="entry name" value="GUANINE NUCLEOTIDE EXCHANGE FACTOR SUBUNIT RIC1"/>
    <property type="match status" value="1"/>
</dbReference>
<reference evidence="5 6" key="1">
    <citation type="submission" date="2019-01" db="EMBL/GenBank/DDBJ databases">
        <title>Nuclear Genome Assembly of the Microalgal Biofuel strain Nannochloropsis salina CCMP1776.</title>
        <authorList>
            <person name="Hovde B."/>
        </authorList>
    </citation>
    <scope>NUCLEOTIDE SEQUENCE [LARGE SCALE GENOMIC DNA]</scope>
    <source>
        <strain evidence="5 6">CCMP1776</strain>
    </source>
</reference>
<dbReference type="InterPro" id="IPR040096">
    <property type="entry name" value="Ric1"/>
</dbReference>
<dbReference type="GO" id="GO:0000139">
    <property type="term" value="C:Golgi membrane"/>
    <property type="evidence" value="ECO:0007669"/>
    <property type="project" value="TreeGrafter"/>
</dbReference>
<evidence type="ECO:0000256" key="2">
    <source>
        <dbReference type="ARBA" id="ARBA00023136"/>
    </source>
</evidence>
<proteinExistence type="predicted"/>
<dbReference type="Proteomes" id="UP000355283">
    <property type="component" value="Unassembled WGS sequence"/>
</dbReference>
<comment type="subcellular location">
    <subcellularLocation>
        <location evidence="1">Membrane</location>
    </subcellularLocation>
</comment>
<dbReference type="GO" id="GO:0034066">
    <property type="term" value="C:Ric1-Rgp1 guanyl-nucleotide exchange factor complex"/>
    <property type="evidence" value="ECO:0007669"/>
    <property type="project" value="InterPro"/>
</dbReference>
<dbReference type="SUPFAM" id="SSF50978">
    <property type="entry name" value="WD40 repeat-like"/>
    <property type="match status" value="1"/>
</dbReference>
<dbReference type="Pfam" id="PF25440">
    <property type="entry name" value="Beta-prop_RIC1_2nd"/>
    <property type="match status" value="1"/>
</dbReference>
<evidence type="ECO:0000313" key="6">
    <source>
        <dbReference type="Proteomes" id="UP000355283"/>
    </source>
</evidence>
<dbReference type="InterPro" id="IPR036322">
    <property type="entry name" value="WD40_repeat_dom_sf"/>
</dbReference>
<gene>
    <name evidence="5" type="ORF">NSK_003864</name>
</gene>
<dbReference type="InterPro" id="IPR001680">
    <property type="entry name" value="WD40_rpt"/>
</dbReference>
<feature type="domain" description="RIC1 C-terminal alpha solenoid region" evidence="4">
    <location>
        <begin position="1128"/>
        <end position="1257"/>
    </location>
</feature>
<feature type="region of interest" description="Disordered" evidence="3">
    <location>
        <begin position="318"/>
        <end position="350"/>
    </location>
</feature>
<organism evidence="5 6">
    <name type="scientific">Nannochloropsis salina CCMP1776</name>
    <dbReference type="NCBI Taxonomy" id="1027361"/>
    <lineage>
        <taxon>Eukaryota</taxon>
        <taxon>Sar</taxon>
        <taxon>Stramenopiles</taxon>
        <taxon>Ochrophyta</taxon>
        <taxon>Eustigmatophyceae</taxon>
        <taxon>Eustigmatales</taxon>
        <taxon>Monodopsidaceae</taxon>
        <taxon>Microchloropsis</taxon>
        <taxon>Microchloropsis salina</taxon>
    </lineage>
</organism>
<accession>A0A4D9CZK3</accession>
<dbReference type="Pfam" id="PF07064">
    <property type="entry name" value="RIC1"/>
    <property type="match status" value="1"/>
</dbReference>
<evidence type="ECO:0000256" key="3">
    <source>
        <dbReference type="SAM" id="MobiDB-lite"/>
    </source>
</evidence>
<dbReference type="GO" id="GO:0042147">
    <property type="term" value="P:retrograde transport, endosome to Golgi"/>
    <property type="evidence" value="ECO:0007669"/>
    <property type="project" value="TreeGrafter"/>
</dbReference>
<dbReference type="SMART" id="SM00320">
    <property type="entry name" value="WD40"/>
    <property type="match status" value="3"/>
</dbReference>
<dbReference type="GO" id="GO:0005829">
    <property type="term" value="C:cytosol"/>
    <property type="evidence" value="ECO:0007669"/>
    <property type="project" value="TreeGrafter"/>
</dbReference>
<feature type="region of interest" description="Disordered" evidence="3">
    <location>
        <begin position="1072"/>
        <end position="1095"/>
    </location>
</feature>
<keyword evidence="6" id="KW-1185">Reference proteome</keyword>
<comment type="caution">
    <text evidence="5">The sequence shown here is derived from an EMBL/GenBank/DDBJ whole genome shotgun (WGS) entry which is preliminary data.</text>
</comment>
<dbReference type="InterPro" id="IPR015943">
    <property type="entry name" value="WD40/YVTN_repeat-like_dom_sf"/>
</dbReference>
<evidence type="ECO:0000256" key="1">
    <source>
        <dbReference type="ARBA" id="ARBA00004370"/>
    </source>
</evidence>
<feature type="compositionally biased region" description="Polar residues" evidence="3">
    <location>
        <begin position="1078"/>
        <end position="1087"/>
    </location>
</feature>
<feature type="region of interest" description="Disordered" evidence="3">
    <location>
        <begin position="1316"/>
        <end position="1356"/>
    </location>
</feature>
<keyword evidence="2" id="KW-0472">Membrane</keyword>
<evidence type="ECO:0000313" key="5">
    <source>
        <dbReference type="EMBL" id="TFJ84832.1"/>
    </source>
</evidence>
<name>A0A4D9CZK3_9STRA</name>
<dbReference type="Gene3D" id="2.130.10.10">
    <property type="entry name" value="YVTN repeat-like/Quinoprotein amine dehydrogenase"/>
    <property type="match status" value="1"/>
</dbReference>
<dbReference type="EMBL" id="SDOX01000017">
    <property type="protein sequence ID" value="TFJ84832.1"/>
    <property type="molecule type" value="Genomic_DNA"/>
</dbReference>
<feature type="region of interest" description="Disordered" evidence="3">
    <location>
        <begin position="736"/>
        <end position="758"/>
    </location>
</feature>
<protein>
    <recommendedName>
        <fullName evidence="4">RIC1 C-terminal alpha solenoid region domain-containing protein</fullName>
    </recommendedName>
</protein>
<dbReference type="InterPro" id="IPR009771">
    <property type="entry name" value="RIC1_C"/>
</dbReference>